<dbReference type="EMBL" id="CM001439">
    <property type="protein sequence ID" value="EHR52680.1"/>
    <property type="molecule type" value="Genomic_DNA"/>
</dbReference>
<dbReference type="InterPro" id="IPR010982">
    <property type="entry name" value="Lambda_DNA-bd_dom_sf"/>
</dbReference>
<accession>H5XAX0</accession>
<protein>
    <submittedName>
        <fullName evidence="5">Transcriptional regulator</fullName>
    </submittedName>
</protein>
<dbReference type="GO" id="GO:0000976">
    <property type="term" value="F:transcription cis-regulatory region binding"/>
    <property type="evidence" value="ECO:0007669"/>
    <property type="project" value="TreeGrafter"/>
</dbReference>
<evidence type="ECO:0000259" key="4">
    <source>
        <dbReference type="PROSITE" id="PS50932"/>
    </source>
</evidence>
<dbReference type="InterPro" id="IPR000843">
    <property type="entry name" value="HTH_LacI"/>
</dbReference>
<dbReference type="SUPFAM" id="SSF47413">
    <property type="entry name" value="lambda repressor-like DNA-binding domains"/>
    <property type="match status" value="1"/>
</dbReference>
<reference evidence="5 6" key="1">
    <citation type="journal article" date="2012" name="Stand. Genomic Sci.">
        <title>Genome sequence of the ocean sediment bacterium Saccharomonospora marina type strain (XMU15(T)).</title>
        <authorList>
            <person name="Klenk H.P."/>
            <person name="Lu M."/>
            <person name="Lucas S."/>
            <person name="Lapidus A."/>
            <person name="Copeland A."/>
            <person name="Pitluck S."/>
            <person name="Goodwin L.A."/>
            <person name="Han C."/>
            <person name="Tapia R."/>
            <person name="Brambilla E.M."/>
            <person name="Potter G."/>
            <person name="Land M."/>
            <person name="Ivanova N."/>
            <person name="Rohde M."/>
            <person name="Goker M."/>
            <person name="Detter J.C."/>
            <person name="Li W.J."/>
            <person name="Kyrpides N.C."/>
            <person name="Woyke T."/>
        </authorList>
    </citation>
    <scope>NUCLEOTIDE SEQUENCE [LARGE SCALE GENOMIC DNA]</scope>
    <source>
        <strain evidence="5 6">XMU15</strain>
    </source>
</reference>
<dbReference type="Pfam" id="PF00356">
    <property type="entry name" value="LacI"/>
    <property type="match status" value="1"/>
</dbReference>
<dbReference type="Gene3D" id="3.40.50.2300">
    <property type="match status" value="2"/>
</dbReference>
<gene>
    <name evidence="5" type="ORF">SacmaDRAFT_4495</name>
</gene>
<dbReference type="PROSITE" id="PS00356">
    <property type="entry name" value="HTH_LACI_1"/>
    <property type="match status" value="1"/>
</dbReference>
<dbReference type="SUPFAM" id="SSF53822">
    <property type="entry name" value="Periplasmic binding protein-like I"/>
    <property type="match status" value="1"/>
</dbReference>
<feature type="domain" description="HTH lacI-type" evidence="4">
    <location>
        <begin position="25"/>
        <end position="79"/>
    </location>
</feature>
<evidence type="ECO:0000313" key="6">
    <source>
        <dbReference type="Proteomes" id="UP000004926"/>
    </source>
</evidence>
<organism evidence="5 6">
    <name type="scientific">Saccharomonospora marina XMU15</name>
    <dbReference type="NCBI Taxonomy" id="882083"/>
    <lineage>
        <taxon>Bacteria</taxon>
        <taxon>Bacillati</taxon>
        <taxon>Actinomycetota</taxon>
        <taxon>Actinomycetes</taxon>
        <taxon>Pseudonocardiales</taxon>
        <taxon>Pseudonocardiaceae</taxon>
        <taxon>Saccharomonospora</taxon>
    </lineage>
</organism>
<keyword evidence="3" id="KW-0804">Transcription</keyword>
<dbReference type="PANTHER" id="PTHR30146:SF109">
    <property type="entry name" value="HTH-TYPE TRANSCRIPTIONAL REGULATOR GALS"/>
    <property type="match status" value="1"/>
</dbReference>
<dbReference type="InterPro" id="IPR028082">
    <property type="entry name" value="Peripla_BP_I"/>
</dbReference>
<dbReference type="InterPro" id="IPR046335">
    <property type="entry name" value="LacI/GalR-like_sensor"/>
</dbReference>
<dbReference type="AlphaFoldDB" id="H5XAX0"/>
<dbReference type="HOGENOM" id="CLU_037628_6_1_11"/>
<dbReference type="Gene3D" id="1.10.260.40">
    <property type="entry name" value="lambda repressor-like DNA-binding domains"/>
    <property type="match status" value="1"/>
</dbReference>
<evidence type="ECO:0000313" key="5">
    <source>
        <dbReference type="EMBL" id="EHR52680.1"/>
    </source>
</evidence>
<sequence>MVRGCRRHQPATGSLKIAEVTRGSPTLEEVARLAGVSRATASRAINGGSRVSARAQRAVEDAVRRLGYTPNTAARSLVTRRTDSVALIVPEPDEHVFSDPFFARTLHVVTNVLSERDLQVVLLIARPGDDKQRVLRYLRGRHIDGAIVVSHHRDDGLSDRLAALELPSTFIGRPWTCTDQLSYVSTDNFDGANKAARLLIERGCRRIGTIAGPADMTVGRDRLEGWRQALTGAGLPTDAVVHGDFTEAGGADACETLLQAHPDLDGLVVASDLMASGAIRVLTARGRRVPDDIAVTGYDDLGIAERTDPPLTTLRNPISEMAEQAALLLIEQLDGDDISPRHAVFTPTLIRRRSA</sequence>
<dbReference type="PANTHER" id="PTHR30146">
    <property type="entry name" value="LACI-RELATED TRANSCRIPTIONAL REPRESSOR"/>
    <property type="match status" value="1"/>
</dbReference>
<dbReference type="eggNOG" id="COG1609">
    <property type="taxonomic scope" value="Bacteria"/>
</dbReference>
<evidence type="ECO:0000256" key="2">
    <source>
        <dbReference type="ARBA" id="ARBA00023125"/>
    </source>
</evidence>
<keyword evidence="6" id="KW-1185">Reference proteome</keyword>
<dbReference type="SMART" id="SM00354">
    <property type="entry name" value="HTH_LACI"/>
    <property type="match status" value="1"/>
</dbReference>
<evidence type="ECO:0000256" key="1">
    <source>
        <dbReference type="ARBA" id="ARBA00023015"/>
    </source>
</evidence>
<keyword evidence="1" id="KW-0805">Transcription regulation</keyword>
<dbReference type="CDD" id="cd01392">
    <property type="entry name" value="HTH_LacI"/>
    <property type="match status" value="1"/>
</dbReference>
<proteinExistence type="predicted"/>
<evidence type="ECO:0000256" key="3">
    <source>
        <dbReference type="ARBA" id="ARBA00023163"/>
    </source>
</evidence>
<dbReference type="Proteomes" id="UP000004926">
    <property type="component" value="Chromosome"/>
</dbReference>
<dbReference type="CDD" id="cd06267">
    <property type="entry name" value="PBP1_LacI_sugar_binding-like"/>
    <property type="match status" value="1"/>
</dbReference>
<dbReference type="GO" id="GO:0003700">
    <property type="term" value="F:DNA-binding transcription factor activity"/>
    <property type="evidence" value="ECO:0007669"/>
    <property type="project" value="TreeGrafter"/>
</dbReference>
<dbReference type="PROSITE" id="PS50932">
    <property type="entry name" value="HTH_LACI_2"/>
    <property type="match status" value="1"/>
</dbReference>
<keyword evidence="2" id="KW-0238">DNA-binding</keyword>
<dbReference type="STRING" id="882083.SacmaDRAFT_4495"/>
<name>H5XAX0_9PSEU</name>
<dbReference type="Pfam" id="PF13377">
    <property type="entry name" value="Peripla_BP_3"/>
    <property type="match status" value="1"/>
</dbReference>